<proteinExistence type="predicted"/>
<dbReference type="PANTHER" id="PTHR38797:SF4">
    <property type="entry name" value="NUCLEAR PORE COMPLEX PROTEIN NUP85"/>
    <property type="match status" value="1"/>
</dbReference>
<gene>
    <name evidence="1" type="ORF">F53441_3046</name>
</gene>
<accession>A0A8H4KN88</accession>
<protein>
    <submittedName>
        <fullName evidence="1">Uncharacterized protein</fullName>
    </submittedName>
</protein>
<dbReference type="InterPro" id="IPR053204">
    <property type="entry name" value="Oxopyrrolidines_Biosynth-assoc"/>
</dbReference>
<sequence>MESQIDYHARFLRESLEGFEEDLQDIATDKEKQELLTSIQSFAFSAIKEPLTRPAAEIQMAQQGLDVLWQKFLKASAAIGSASLFQDRLVLLLLWTKQFDQMNKGLYTGQSATKDWESFGFVESVQTFWERLVSNSTETELHGLATFSAKVLSAGVCQDKIAATCLCFMREALEISDERATRLLPGAVIWMEHCNHVLLKYCVLGKISQQSEQSSLSLGLLAEDSVIDKTGFSIERWLFWRRRFQRLSHDPDSSIAKDAKKGFMAMINCGRDLDYEVPGEEAFTKKLQATMWAELIKSGKESLDGDEIDIDPDWVDQEE</sequence>
<organism evidence="1 2">
    <name type="scientific">Fusarium austroafricanum</name>
    <dbReference type="NCBI Taxonomy" id="2364996"/>
    <lineage>
        <taxon>Eukaryota</taxon>
        <taxon>Fungi</taxon>
        <taxon>Dikarya</taxon>
        <taxon>Ascomycota</taxon>
        <taxon>Pezizomycotina</taxon>
        <taxon>Sordariomycetes</taxon>
        <taxon>Hypocreomycetidae</taxon>
        <taxon>Hypocreales</taxon>
        <taxon>Nectriaceae</taxon>
        <taxon>Fusarium</taxon>
        <taxon>Fusarium concolor species complex</taxon>
    </lineage>
</organism>
<evidence type="ECO:0000313" key="1">
    <source>
        <dbReference type="EMBL" id="KAF4454420.1"/>
    </source>
</evidence>
<keyword evidence="2" id="KW-1185">Reference proteome</keyword>
<comment type="caution">
    <text evidence="1">The sequence shown here is derived from an EMBL/GenBank/DDBJ whole genome shotgun (WGS) entry which is preliminary data.</text>
</comment>
<evidence type="ECO:0000313" key="2">
    <source>
        <dbReference type="Proteomes" id="UP000605986"/>
    </source>
</evidence>
<dbReference type="OrthoDB" id="5403091at2759"/>
<dbReference type="EMBL" id="JAADJG010000125">
    <property type="protein sequence ID" value="KAF4454420.1"/>
    <property type="molecule type" value="Genomic_DNA"/>
</dbReference>
<dbReference type="Pfam" id="PF12311">
    <property type="entry name" value="DUF3632"/>
    <property type="match status" value="1"/>
</dbReference>
<dbReference type="PANTHER" id="PTHR38797">
    <property type="entry name" value="NUCLEAR PORE COMPLEX PROTEIN NUP85-RELATED"/>
    <property type="match status" value="1"/>
</dbReference>
<name>A0A8H4KN88_9HYPO</name>
<reference evidence="1" key="1">
    <citation type="submission" date="2020-01" db="EMBL/GenBank/DDBJ databases">
        <title>Identification and distribution of gene clusters putatively required for synthesis of sphingolipid metabolism inhibitors in phylogenetically diverse species of the filamentous fungus Fusarium.</title>
        <authorList>
            <person name="Kim H.-S."/>
            <person name="Busman M."/>
            <person name="Brown D.W."/>
            <person name="Divon H."/>
            <person name="Uhlig S."/>
            <person name="Proctor R.H."/>
        </authorList>
    </citation>
    <scope>NUCLEOTIDE SEQUENCE</scope>
    <source>
        <strain evidence="1">NRRL 53441</strain>
    </source>
</reference>
<dbReference type="AlphaFoldDB" id="A0A8H4KN88"/>
<dbReference type="InterPro" id="IPR022085">
    <property type="entry name" value="OpdG"/>
</dbReference>
<dbReference type="Proteomes" id="UP000605986">
    <property type="component" value="Unassembled WGS sequence"/>
</dbReference>